<dbReference type="InterPro" id="IPR007627">
    <property type="entry name" value="RNA_pol_sigma70_r2"/>
</dbReference>
<feature type="region of interest" description="Disordered" evidence="6">
    <location>
        <begin position="190"/>
        <end position="241"/>
    </location>
</feature>
<dbReference type="SUPFAM" id="SSF88659">
    <property type="entry name" value="Sigma3 and sigma4 domains of RNA polymerase sigma factors"/>
    <property type="match status" value="1"/>
</dbReference>
<feature type="domain" description="RNA polymerase sigma factor 70 region 4 type 2" evidence="8">
    <location>
        <begin position="130"/>
        <end position="182"/>
    </location>
</feature>
<dbReference type="InterPro" id="IPR014284">
    <property type="entry name" value="RNA_pol_sigma-70_dom"/>
</dbReference>
<evidence type="ECO:0000256" key="4">
    <source>
        <dbReference type="ARBA" id="ARBA00023125"/>
    </source>
</evidence>
<dbReference type="AlphaFoldDB" id="A0A6G3QRE7"/>
<dbReference type="EMBL" id="JAAGMD010000207">
    <property type="protein sequence ID" value="NEA85892.1"/>
    <property type="molecule type" value="Genomic_DNA"/>
</dbReference>
<dbReference type="Gene3D" id="1.10.10.10">
    <property type="entry name" value="Winged helix-like DNA-binding domain superfamily/Winged helix DNA-binding domain"/>
    <property type="match status" value="1"/>
</dbReference>
<accession>A0A6G3QRE7</accession>
<evidence type="ECO:0000256" key="6">
    <source>
        <dbReference type="SAM" id="MobiDB-lite"/>
    </source>
</evidence>
<dbReference type="Gene3D" id="1.10.1740.10">
    <property type="match status" value="1"/>
</dbReference>
<reference evidence="9" key="1">
    <citation type="submission" date="2020-01" db="EMBL/GenBank/DDBJ databases">
        <title>Insect and environment-associated Actinomycetes.</title>
        <authorList>
            <person name="Currrie C."/>
            <person name="Chevrette M."/>
            <person name="Carlson C."/>
            <person name="Stubbendieck R."/>
            <person name="Wendt-Pienkowski E."/>
        </authorList>
    </citation>
    <scope>NUCLEOTIDE SEQUENCE</scope>
    <source>
        <strain evidence="9">SID14436</strain>
    </source>
</reference>
<dbReference type="SUPFAM" id="SSF88946">
    <property type="entry name" value="Sigma2 domain of RNA polymerase sigma factors"/>
    <property type="match status" value="1"/>
</dbReference>
<evidence type="ECO:0000256" key="1">
    <source>
        <dbReference type="ARBA" id="ARBA00010641"/>
    </source>
</evidence>
<dbReference type="PANTHER" id="PTHR43133">
    <property type="entry name" value="RNA POLYMERASE ECF-TYPE SIGMA FACTO"/>
    <property type="match status" value="1"/>
</dbReference>
<evidence type="ECO:0000256" key="5">
    <source>
        <dbReference type="ARBA" id="ARBA00023163"/>
    </source>
</evidence>
<protein>
    <submittedName>
        <fullName evidence="9">RNA polymerase sigma factor SigM</fullName>
    </submittedName>
</protein>
<evidence type="ECO:0000256" key="2">
    <source>
        <dbReference type="ARBA" id="ARBA00023015"/>
    </source>
</evidence>
<dbReference type="CDD" id="cd06171">
    <property type="entry name" value="Sigma70_r4"/>
    <property type="match status" value="1"/>
</dbReference>
<dbReference type="NCBIfam" id="TIGR02937">
    <property type="entry name" value="sigma70-ECF"/>
    <property type="match status" value="1"/>
</dbReference>
<keyword evidence="3" id="KW-0731">Sigma factor</keyword>
<dbReference type="NCBIfam" id="NF007225">
    <property type="entry name" value="PRK09643.1"/>
    <property type="match status" value="1"/>
</dbReference>
<evidence type="ECO:0000313" key="9">
    <source>
        <dbReference type="EMBL" id="NEA85892.1"/>
    </source>
</evidence>
<evidence type="ECO:0000256" key="3">
    <source>
        <dbReference type="ARBA" id="ARBA00023082"/>
    </source>
</evidence>
<organism evidence="9">
    <name type="scientific">Streptomyces sp. SID14436</name>
    <dbReference type="NCBI Taxonomy" id="2706070"/>
    <lineage>
        <taxon>Bacteria</taxon>
        <taxon>Bacillati</taxon>
        <taxon>Actinomycetota</taxon>
        <taxon>Actinomycetes</taxon>
        <taxon>Kitasatosporales</taxon>
        <taxon>Streptomycetaceae</taxon>
        <taxon>Streptomyces</taxon>
    </lineage>
</organism>
<dbReference type="InterPro" id="IPR013249">
    <property type="entry name" value="RNA_pol_sigma70_r4_t2"/>
</dbReference>
<dbReference type="InterPro" id="IPR039425">
    <property type="entry name" value="RNA_pol_sigma-70-like"/>
</dbReference>
<dbReference type="InterPro" id="IPR013324">
    <property type="entry name" value="RNA_pol_sigma_r3/r4-like"/>
</dbReference>
<dbReference type="Pfam" id="PF04542">
    <property type="entry name" value="Sigma70_r2"/>
    <property type="match status" value="1"/>
</dbReference>
<evidence type="ECO:0000259" key="8">
    <source>
        <dbReference type="Pfam" id="PF08281"/>
    </source>
</evidence>
<proteinExistence type="inferred from homology"/>
<dbReference type="Pfam" id="PF08281">
    <property type="entry name" value="Sigma70_r4_2"/>
    <property type="match status" value="1"/>
</dbReference>
<evidence type="ECO:0000259" key="7">
    <source>
        <dbReference type="Pfam" id="PF04542"/>
    </source>
</evidence>
<gene>
    <name evidence="9" type="primary">sigM</name>
    <name evidence="9" type="ORF">G3I53_07505</name>
</gene>
<keyword evidence="2" id="KW-0805">Transcription regulation</keyword>
<name>A0A6G3QRE7_9ACTN</name>
<dbReference type="GO" id="GO:0016987">
    <property type="term" value="F:sigma factor activity"/>
    <property type="evidence" value="ECO:0007669"/>
    <property type="project" value="UniProtKB-KW"/>
</dbReference>
<dbReference type="GO" id="GO:0003677">
    <property type="term" value="F:DNA binding"/>
    <property type="evidence" value="ECO:0007669"/>
    <property type="project" value="UniProtKB-KW"/>
</dbReference>
<keyword evidence="5" id="KW-0804">Transcription</keyword>
<dbReference type="RefSeq" id="WP_164335623.1">
    <property type="nucleotide sequence ID" value="NZ_JAAGMD010000207.1"/>
</dbReference>
<dbReference type="InterPro" id="IPR036388">
    <property type="entry name" value="WH-like_DNA-bd_sf"/>
</dbReference>
<dbReference type="PANTHER" id="PTHR43133:SF50">
    <property type="entry name" value="ECF RNA POLYMERASE SIGMA FACTOR SIGM"/>
    <property type="match status" value="1"/>
</dbReference>
<dbReference type="GO" id="GO:0006352">
    <property type="term" value="P:DNA-templated transcription initiation"/>
    <property type="evidence" value="ECO:0007669"/>
    <property type="project" value="InterPro"/>
</dbReference>
<keyword evidence="4" id="KW-0238">DNA-binding</keyword>
<sequence length="241" mass="26038">MADGTAYREASDQDLLSRHVEGDPDAFGELVRRHRDRLWAVALRTLGDREEAADAVQDALVSAYRAAHTFRGQSAVTTWLHRITVNACLDRARKAASRRTSPVDDTERLEQLLEPHESASAPAERNDLHRQLIEAMATLPPDQRAALVLVDMQGYPVAEAARILDVPAGTVKSRCARGRARLQPLLTHLRSDATGDGTRQGGARNRTRGPSVPSSAEPRQAVPPETGPNDPAAVKGGGGRA</sequence>
<feature type="domain" description="RNA polymerase sigma-70 region 2" evidence="7">
    <location>
        <begin position="30"/>
        <end position="96"/>
    </location>
</feature>
<comment type="similarity">
    <text evidence="1">Belongs to the sigma-70 factor family. ECF subfamily.</text>
</comment>
<dbReference type="InterPro" id="IPR013325">
    <property type="entry name" value="RNA_pol_sigma_r2"/>
</dbReference>
<comment type="caution">
    <text evidence="9">The sequence shown here is derived from an EMBL/GenBank/DDBJ whole genome shotgun (WGS) entry which is preliminary data.</text>
</comment>